<name>A0A8J9YV06_BRALA</name>
<evidence type="ECO:0000256" key="7">
    <source>
        <dbReference type="ARBA" id="ARBA00023180"/>
    </source>
</evidence>
<keyword evidence="4" id="KW-0879">Wnt signaling pathway</keyword>
<evidence type="ECO:0000256" key="9">
    <source>
        <dbReference type="SAM" id="MobiDB-lite"/>
    </source>
</evidence>
<dbReference type="OrthoDB" id="6624188at2759"/>
<evidence type="ECO:0000256" key="10">
    <source>
        <dbReference type="SAM" id="SignalP"/>
    </source>
</evidence>
<dbReference type="GO" id="GO:0030178">
    <property type="term" value="P:negative regulation of Wnt signaling pathway"/>
    <property type="evidence" value="ECO:0007669"/>
    <property type="project" value="TreeGrafter"/>
</dbReference>
<dbReference type="Pfam" id="PF05463">
    <property type="entry name" value="Sclerostin"/>
    <property type="match status" value="1"/>
</dbReference>
<feature type="signal peptide" evidence="10">
    <location>
        <begin position="1"/>
        <end position="29"/>
    </location>
</feature>
<dbReference type="Proteomes" id="UP000838412">
    <property type="component" value="Chromosome 12"/>
</dbReference>
<feature type="domain" description="CTCK" evidence="11">
    <location>
        <begin position="74"/>
        <end position="167"/>
    </location>
</feature>
<accession>A0A8J9YV06</accession>
<protein>
    <submittedName>
        <fullName evidence="12">SOSTDC1 protein</fullName>
    </submittedName>
</protein>
<dbReference type="InterPro" id="IPR029034">
    <property type="entry name" value="Cystine-knot_cytokine"/>
</dbReference>
<comment type="subcellular location">
    <subcellularLocation>
        <location evidence="1">Secreted</location>
    </subcellularLocation>
</comment>
<dbReference type="PANTHER" id="PTHR14903">
    <property type="entry name" value="SCLEROSTIN-RELATED"/>
    <property type="match status" value="1"/>
</dbReference>
<reference evidence="12" key="1">
    <citation type="submission" date="2022-01" db="EMBL/GenBank/DDBJ databases">
        <authorList>
            <person name="Braso-Vives M."/>
        </authorList>
    </citation>
    <scope>NUCLEOTIDE SEQUENCE</scope>
</reference>
<dbReference type="InterPro" id="IPR006207">
    <property type="entry name" value="Cys_knot_C"/>
</dbReference>
<keyword evidence="5 10" id="KW-0732">Signal</keyword>
<dbReference type="GO" id="GO:0030514">
    <property type="term" value="P:negative regulation of BMP signaling pathway"/>
    <property type="evidence" value="ECO:0007669"/>
    <property type="project" value="TreeGrafter"/>
</dbReference>
<dbReference type="GO" id="GO:0005615">
    <property type="term" value="C:extracellular space"/>
    <property type="evidence" value="ECO:0007669"/>
    <property type="project" value="InterPro"/>
</dbReference>
<evidence type="ECO:0000313" key="13">
    <source>
        <dbReference type="Proteomes" id="UP000838412"/>
    </source>
</evidence>
<dbReference type="Gene3D" id="2.10.90.10">
    <property type="entry name" value="Cystine-knot cytokines"/>
    <property type="match status" value="1"/>
</dbReference>
<keyword evidence="6" id="KW-1015">Disulfide bond</keyword>
<feature type="region of interest" description="Disordered" evidence="9">
    <location>
        <begin position="42"/>
        <end position="61"/>
    </location>
</feature>
<keyword evidence="13" id="KW-1185">Reference proteome</keyword>
<feature type="chain" id="PRO_5035473485" evidence="10">
    <location>
        <begin position="30"/>
        <end position="216"/>
    </location>
</feature>
<dbReference type="GO" id="GO:0016055">
    <property type="term" value="P:Wnt signaling pathway"/>
    <property type="evidence" value="ECO:0007669"/>
    <property type="project" value="UniProtKB-KW"/>
</dbReference>
<evidence type="ECO:0000313" key="12">
    <source>
        <dbReference type="EMBL" id="CAH1242227.1"/>
    </source>
</evidence>
<evidence type="ECO:0000259" key="11">
    <source>
        <dbReference type="PROSITE" id="PS01225"/>
    </source>
</evidence>
<evidence type="ECO:0000256" key="6">
    <source>
        <dbReference type="ARBA" id="ARBA00023157"/>
    </source>
</evidence>
<keyword evidence="3" id="KW-0964">Secreted</keyword>
<feature type="region of interest" description="Disordered" evidence="9">
    <location>
        <begin position="170"/>
        <end position="216"/>
    </location>
</feature>
<evidence type="ECO:0000256" key="4">
    <source>
        <dbReference type="ARBA" id="ARBA00022687"/>
    </source>
</evidence>
<evidence type="ECO:0000256" key="8">
    <source>
        <dbReference type="PROSITE-ProRule" id="PRU00039"/>
    </source>
</evidence>
<dbReference type="PANTHER" id="PTHR14903:SF6">
    <property type="entry name" value="CTCK DOMAIN-CONTAINING PROTEIN"/>
    <property type="match status" value="1"/>
</dbReference>
<evidence type="ECO:0000256" key="2">
    <source>
        <dbReference type="ARBA" id="ARBA00007850"/>
    </source>
</evidence>
<dbReference type="GO" id="GO:0036122">
    <property type="term" value="F:BMP binding"/>
    <property type="evidence" value="ECO:0007669"/>
    <property type="project" value="TreeGrafter"/>
</dbReference>
<gene>
    <name evidence="12" type="primary">SOSTDC1</name>
    <name evidence="12" type="ORF">BLAG_LOCUS5539</name>
</gene>
<dbReference type="SMART" id="SM00041">
    <property type="entry name" value="CT"/>
    <property type="match status" value="1"/>
</dbReference>
<organism evidence="12 13">
    <name type="scientific">Branchiostoma lanceolatum</name>
    <name type="common">Common lancelet</name>
    <name type="synonym">Amphioxus lanceolatum</name>
    <dbReference type="NCBI Taxonomy" id="7740"/>
    <lineage>
        <taxon>Eukaryota</taxon>
        <taxon>Metazoa</taxon>
        <taxon>Chordata</taxon>
        <taxon>Cephalochordata</taxon>
        <taxon>Leptocardii</taxon>
        <taxon>Amphioxiformes</taxon>
        <taxon>Branchiostomatidae</taxon>
        <taxon>Branchiostoma</taxon>
    </lineage>
</organism>
<sequence length="216" mass="25241">MHLRWRGVVPVGGTFVVLTIWWLALPAQGALVDMSETSRARLGANSNSEHPVPQPDTDVMSQEKYDPGDLQMGCRELKSKKYISDGFCTSVRPINEVVCAGQCLPTRLLPDYAEFEKYWSTHKVREWHCLNDQVRTKKVDLICENGEMRSYPIRVIRSCKCKRYNSRHNESRLEDPRTSRRGGKRKNRRRGDGEKKLQRRRRRRGRTGKRKRQSRN</sequence>
<dbReference type="PROSITE" id="PS01225">
    <property type="entry name" value="CTCK_2"/>
    <property type="match status" value="1"/>
</dbReference>
<evidence type="ECO:0000256" key="5">
    <source>
        <dbReference type="ARBA" id="ARBA00022729"/>
    </source>
</evidence>
<feature type="compositionally biased region" description="Basic residues" evidence="9">
    <location>
        <begin position="179"/>
        <end position="189"/>
    </location>
</feature>
<feature type="compositionally biased region" description="Basic residues" evidence="9">
    <location>
        <begin position="197"/>
        <end position="216"/>
    </location>
</feature>
<comment type="similarity">
    <text evidence="2">Belongs to the sclerostin family.</text>
</comment>
<keyword evidence="7" id="KW-0325">Glycoprotein</keyword>
<evidence type="ECO:0000256" key="3">
    <source>
        <dbReference type="ARBA" id="ARBA00022525"/>
    </source>
</evidence>
<evidence type="ECO:0000256" key="1">
    <source>
        <dbReference type="ARBA" id="ARBA00004613"/>
    </source>
</evidence>
<dbReference type="InterPro" id="IPR008835">
    <property type="entry name" value="Sclerostin/SOSTDC1"/>
</dbReference>
<comment type="caution">
    <text evidence="8">Lacks conserved residue(s) required for the propagation of feature annotation.</text>
</comment>
<proteinExistence type="inferred from homology"/>
<dbReference type="EMBL" id="OV696697">
    <property type="protein sequence ID" value="CAH1242227.1"/>
    <property type="molecule type" value="Genomic_DNA"/>
</dbReference>
<dbReference type="AlphaFoldDB" id="A0A8J9YV06"/>